<protein>
    <submittedName>
        <fullName evidence="3">DNA-binding transcriptional regulator, MerR family</fullName>
    </submittedName>
</protein>
<dbReference type="InterPro" id="IPR000551">
    <property type="entry name" value="MerR-type_HTH_dom"/>
</dbReference>
<dbReference type="SUPFAM" id="SSF46955">
    <property type="entry name" value="Putative DNA-binding domain"/>
    <property type="match status" value="1"/>
</dbReference>
<dbReference type="STRING" id="380248.SAMN05216251_114182"/>
<dbReference type="AlphaFoldDB" id="A0A1I2IU18"/>
<dbReference type="GO" id="GO:0003677">
    <property type="term" value="F:DNA binding"/>
    <property type="evidence" value="ECO:0007669"/>
    <property type="project" value="UniProtKB-KW"/>
</dbReference>
<dbReference type="GO" id="GO:0003700">
    <property type="term" value="F:DNA-binding transcription factor activity"/>
    <property type="evidence" value="ECO:0007669"/>
    <property type="project" value="InterPro"/>
</dbReference>
<sequence>MGEVAAATGLTVRALHHYDEIGLVRPSGRTTGGHRLYTEADLVRLYQVTAVRRLGLSLEQTATLLDGHAGVREVIEEQLAQVDRQIKAAVRLRRQLLTARERAADGDGFLEIIRLTQDTQELRDHLPAARIEELRRRMTDLGVVAEHAVAVEMPALYAEAQDEMRGGTPVTDPAVRRIVDRLDELGALLRGQDAEAAGAARSMWLARGREHAHEWDSADWPDLVAYLDRARAARRPHDTGDGGPE</sequence>
<dbReference type="InterPro" id="IPR047057">
    <property type="entry name" value="MerR_fam"/>
</dbReference>
<dbReference type="Gene3D" id="1.10.1660.10">
    <property type="match status" value="1"/>
</dbReference>
<dbReference type="InterPro" id="IPR009061">
    <property type="entry name" value="DNA-bd_dom_put_sf"/>
</dbReference>
<dbReference type="PANTHER" id="PTHR30204">
    <property type="entry name" value="REDOX-CYCLING DRUG-SENSING TRANSCRIPTIONAL ACTIVATOR SOXR"/>
    <property type="match status" value="1"/>
</dbReference>
<gene>
    <name evidence="3" type="ORF">SAMN05216251_114182</name>
</gene>
<dbReference type="Proteomes" id="UP000199323">
    <property type="component" value="Unassembled WGS sequence"/>
</dbReference>
<reference evidence="3 4" key="1">
    <citation type="submission" date="2016-10" db="EMBL/GenBank/DDBJ databases">
        <authorList>
            <person name="de Groot N.N."/>
        </authorList>
    </citation>
    <scope>NUCLEOTIDE SEQUENCE [LARGE SCALE GENOMIC DNA]</scope>
    <source>
        <strain evidence="3 4">CGMCC 4.3510</strain>
    </source>
</reference>
<feature type="domain" description="HTH merR-type" evidence="2">
    <location>
        <begin position="1"/>
        <end position="67"/>
    </location>
</feature>
<evidence type="ECO:0000313" key="3">
    <source>
        <dbReference type="EMBL" id="SFF45220.1"/>
    </source>
</evidence>
<dbReference type="Pfam" id="PF13411">
    <property type="entry name" value="MerR_1"/>
    <property type="match status" value="1"/>
</dbReference>
<dbReference type="PANTHER" id="PTHR30204:SF90">
    <property type="entry name" value="HTH-TYPE TRANSCRIPTIONAL ACTIVATOR MTA"/>
    <property type="match status" value="1"/>
</dbReference>
<keyword evidence="1 3" id="KW-0238">DNA-binding</keyword>
<evidence type="ECO:0000313" key="4">
    <source>
        <dbReference type="Proteomes" id="UP000199323"/>
    </source>
</evidence>
<evidence type="ECO:0000256" key="1">
    <source>
        <dbReference type="ARBA" id="ARBA00023125"/>
    </source>
</evidence>
<dbReference type="EMBL" id="FONG01000014">
    <property type="protein sequence ID" value="SFF45220.1"/>
    <property type="molecule type" value="Genomic_DNA"/>
</dbReference>
<accession>A0A1I2IU18</accession>
<dbReference type="SMART" id="SM00422">
    <property type="entry name" value="HTH_MERR"/>
    <property type="match status" value="1"/>
</dbReference>
<keyword evidence="4" id="KW-1185">Reference proteome</keyword>
<dbReference type="PROSITE" id="PS50937">
    <property type="entry name" value="HTH_MERR_2"/>
    <property type="match status" value="1"/>
</dbReference>
<name>A0A1I2IU18_9ACTN</name>
<organism evidence="3 4">
    <name type="scientific">Actinacidiphila alni</name>
    <dbReference type="NCBI Taxonomy" id="380248"/>
    <lineage>
        <taxon>Bacteria</taxon>
        <taxon>Bacillati</taxon>
        <taxon>Actinomycetota</taxon>
        <taxon>Actinomycetes</taxon>
        <taxon>Kitasatosporales</taxon>
        <taxon>Streptomycetaceae</taxon>
        <taxon>Actinacidiphila</taxon>
    </lineage>
</organism>
<dbReference type="PROSITE" id="PS00552">
    <property type="entry name" value="HTH_MERR_1"/>
    <property type="match status" value="1"/>
</dbReference>
<proteinExistence type="predicted"/>
<dbReference type="CDD" id="cd01106">
    <property type="entry name" value="HTH_TipAL-Mta"/>
    <property type="match status" value="1"/>
</dbReference>
<evidence type="ECO:0000259" key="2">
    <source>
        <dbReference type="PROSITE" id="PS50937"/>
    </source>
</evidence>